<sequence length="317" mass="34143">MSQYAAVHDWDALAGPGDSRPTASRIIQNFAAEGALASKVILITGVSSGIGAATATALARTGATIVGAGRSVSKAKAALSGIADYPHLHLLELDLTRSASIDKFAAEFLERFSGQLNILINNAGGVLASHALDEDGHERQFSMNYLGHFRLFSLLKDALLSSATAASPSRVINDDYVAFDSYCQSKTAMVYMASEIERRHGPENLHAWSLQPGAVLASSFLQNSGWDQATQDAMLQNWPAKYFKSNEQGAATQVWAAVSADVLRESARGKYLEDVAVSVPAADTKFPDILGYEKHTYDEKRAKELWSFTEELLGVKA</sequence>
<accession>A0ACC1QWR9</accession>
<evidence type="ECO:0000313" key="1">
    <source>
        <dbReference type="EMBL" id="KAJ3494700.1"/>
    </source>
</evidence>
<reference evidence="1" key="1">
    <citation type="submission" date="2022-07" db="EMBL/GenBank/DDBJ databases">
        <title>Genome Sequence of Lecanicillium saksenae.</title>
        <authorList>
            <person name="Buettner E."/>
        </authorList>
    </citation>
    <scope>NUCLEOTIDE SEQUENCE</scope>
    <source>
        <strain evidence="1">VT-O1</strain>
    </source>
</reference>
<gene>
    <name evidence="1" type="ORF">NLG97_g3913</name>
</gene>
<evidence type="ECO:0000313" key="2">
    <source>
        <dbReference type="Proteomes" id="UP001148737"/>
    </source>
</evidence>
<keyword evidence="2" id="KW-1185">Reference proteome</keyword>
<name>A0ACC1QWR9_9HYPO</name>
<comment type="caution">
    <text evidence="1">The sequence shown here is derived from an EMBL/GenBank/DDBJ whole genome shotgun (WGS) entry which is preliminary data.</text>
</comment>
<dbReference type="Proteomes" id="UP001148737">
    <property type="component" value="Unassembled WGS sequence"/>
</dbReference>
<proteinExistence type="predicted"/>
<organism evidence="1 2">
    <name type="scientific">Lecanicillium saksenae</name>
    <dbReference type="NCBI Taxonomy" id="468837"/>
    <lineage>
        <taxon>Eukaryota</taxon>
        <taxon>Fungi</taxon>
        <taxon>Dikarya</taxon>
        <taxon>Ascomycota</taxon>
        <taxon>Pezizomycotina</taxon>
        <taxon>Sordariomycetes</taxon>
        <taxon>Hypocreomycetidae</taxon>
        <taxon>Hypocreales</taxon>
        <taxon>Cordycipitaceae</taxon>
        <taxon>Lecanicillium</taxon>
    </lineage>
</organism>
<dbReference type="EMBL" id="JANAKD010000352">
    <property type="protein sequence ID" value="KAJ3494700.1"/>
    <property type="molecule type" value="Genomic_DNA"/>
</dbReference>
<protein>
    <submittedName>
        <fullName evidence="1">Uncharacterized protein</fullName>
    </submittedName>
</protein>